<evidence type="ECO:0000313" key="1">
    <source>
        <dbReference type="EMBL" id="MBB5059507.1"/>
    </source>
</evidence>
<keyword evidence="2" id="KW-1185">Reference proteome</keyword>
<name>A0A7W8E5C0_9BACT</name>
<comment type="caution">
    <text evidence="1">The sequence shown here is derived from an EMBL/GenBank/DDBJ whole genome shotgun (WGS) entry which is preliminary data.</text>
</comment>
<gene>
    <name evidence="1" type="ORF">HDF16_004233</name>
</gene>
<dbReference type="AlphaFoldDB" id="A0A7W8E5C0"/>
<dbReference type="SUPFAM" id="SSF50494">
    <property type="entry name" value="Trypsin-like serine proteases"/>
    <property type="match status" value="1"/>
</dbReference>
<evidence type="ECO:0000313" key="2">
    <source>
        <dbReference type="Proteomes" id="UP000540989"/>
    </source>
</evidence>
<dbReference type="RefSeq" id="WP_184221092.1">
    <property type="nucleotide sequence ID" value="NZ_JACHIP010000006.1"/>
</dbReference>
<sequence length="402" mass="42640">MKRLIATPRRRIATTALMLASFLEICGCNPVRTCEQLRLTRLSAIPLPTLLQQCAECLSSQEIATLRQAADGSIERGIAAVIATDETLEEALLQLRGPSFDSGGDASTDTWTGPGVRSAALDGAASTQGGGPIAWPISKSVLLIYDRAPGTGEVPRRIGTGFVLTVADPRHRQAVRFLVTARHVVDPQWASCGKENPGTISVRFNRWTGGVGYETIALQKRGLSSIVTSSDELTDLALIPLTRETAPHIGSYQLNETAFDSLPTILELSSIHPDQRIVTAGISSPKMSGQMDFPISDPGVLAAATSRVPVKVKCSPASRAVPIELWLIDASIPEHVSGAPVYAELARGHHGETQPMLVGIQSAVWPGKGVAGMTPVTALTDLVQSTLSRDEIAMNLRGGGPH</sequence>
<organism evidence="1 2">
    <name type="scientific">Granulicella aggregans</name>
    <dbReference type="NCBI Taxonomy" id="474949"/>
    <lineage>
        <taxon>Bacteria</taxon>
        <taxon>Pseudomonadati</taxon>
        <taxon>Acidobacteriota</taxon>
        <taxon>Terriglobia</taxon>
        <taxon>Terriglobales</taxon>
        <taxon>Acidobacteriaceae</taxon>
        <taxon>Granulicella</taxon>
    </lineage>
</organism>
<dbReference type="EMBL" id="JACHIP010000006">
    <property type="protein sequence ID" value="MBB5059507.1"/>
    <property type="molecule type" value="Genomic_DNA"/>
</dbReference>
<protein>
    <recommendedName>
        <fullName evidence="3">Trypsin-like peptidase</fullName>
    </recommendedName>
</protein>
<evidence type="ECO:0008006" key="3">
    <source>
        <dbReference type="Google" id="ProtNLM"/>
    </source>
</evidence>
<accession>A0A7W8E5C0</accession>
<dbReference type="InterPro" id="IPR009003">
    <property type="entry name" value="Peptidase_S1_PA"/>
</dbReference>
<proteinExistence type="predicted"/>
<dbReference type="Proteomes" id="UP000540989">
    <property type="component" value="Unassembled WGS sequence"/>
</dbReference>
<reference evidence="1 2" key="1">
    <citation type="submission" date="2020-08" db="EMBL/GenBank/DDBJ databases">
        <title>Genomic Encyclopedia of Type Strains, Phase IV (KMG-V): Genome sequencing to study the core and pangenomes of soil and plant-associated prokaryotes.</title>
        <authorList>
            <person name="Whitman W."/>
        </authorList>
    </citation>
    <scope>NUCLEOTIDE SEQUENCE [LARGE SCALE GENOMIC DNA]</scope>
    <source>
        <strain evidence="1 2">M8UP14</strain>
    </source>
</reference>